<protein>
    <recommendedName>
        <fullName evidence="4">Calx-beta domain-containing protein</fullName>
    </recommendedName>
</protein>
<feature type="non-terminal residue" evidence="2">
    <location>
        <position position="240"/>
    </location>
</feature>
<comment type="caution">
    <text evidence="2">The sequence shown here is derived from an EMBL/GenBank/DDBJ whole genome shotgun (WGS) entry which is preliminary data.</text>
</comment>
<evidence type="ECO:0000256" key="1">
    <source>
        <dbReference type="SAM" id="MobiDB-lite"/>
    </source>
</evidence>
<evidence type="ECO:0000313" key="2">
    <source>
        <dbReference type="EMBL" id="KKZ15082.1"/>
    </source>
</evidence>
<evidence type="ECO:0000313" key="3">
    <source>
        <dbReference type="Proteomes" id="UP000035054"/>
    </source>
</evidence>
<accession>A0A6N3X601</accession>
<dbReference type="AlphaFoldDB" id="A0A6N3X601"/>
<organism evidence="2 3">
    <name type="scientific">Candidatus Synechococcus spongiarum 142</name>
    <dbReference type="NCBI Taxonomy" id="1608213"/>
    <lineage>
        <taxon>Bacteria</taxon>
        <taxon>Bacillati</taxon>
        <taxon>Cyanobacteriota</taxon>
        <taxon>Cyanophyceae</taxon>
        <taxon>Synechococcales</taxon>
        <taxon>Synechococcaceae</taxon>
        <taxon>Synechococcus</taxon>
    </lineage>
</organism>
<feature type="region of interest" description="Disordered" evidence="1">
    <location>
        <begin position="19"/>
        <end position="40"/>
    </location>
</feature>
<dbReference type="Proteomes" id="UP000035054">
    <property type="component" value="Unassembled WGS sequence"/>
</dbReference>
<name>A0A6N3X601_9SYNE</name>
<evidence type="ECO:0008006" key="4">
    <source>
        <dbReference type="Google" id="ProtNLM"/>
    </source>
</evidence>
<gene>
    <name evidence="2" type="ORF">TH68_02330</name>
</gene>
<feature type="non-terminal residue" evidence="2">
    <location>
        <position position="1"/>
    </location>
</feature>
<sequence>QTTLSFSTSNWQTEQTVTVSAADDDNAGPEEVRLSHSASGGNYDSLRQDLVVTVTDDDTASLGLVLSPLPLTMVEGESATYTIKLATPPTEAVTVTVSGMGSGMSVDTDGALAGAQTSLGFRSRWLTSPSNWNVEQTVTVSVAADDNTIPDTVTLSHSAAGGEYDAVSRELVVTVLDTAVPGLVLSSATAPLALEEGGSATYTVRLSQAPTDGVVTVTVLGGMSSGVSLDTDAGTEGDQA</sequence>
<reference evidence="2 3" key="1">
    <citation type="submission" date="2015-01" db="EMBL/GenBank/DDBJ databases">
        <title>Lifestyle Evolution in Cyanobacterial Symbionts of Sponges.</title>
        <authorList>
            <person name="Burgsdorf I."/>
            <person name="Slaby B.M."/>
            <person name="Handley K.M."/>
            <person name="Haber M."/>
            <person name="Blom J."/>
            <person name="Marshall C.W."/>
            <person name="Gilbert J.A."/>
            <person name="Hentschel U."/>
            <person name="Steindler L."/>
        </authorList>
    </citation>
    <scope>NUCLEOTIDE SEQUENCE [LARGE SCALE GENOMIC DNA]</scope>
    <source>
        <strain evidence="2">142</strain>
    </source>
</reference>
<proteinExistence type="predicted"/>
<dbReference type="EMBL" id="JXUO01000073">
    <property type="protein sequence ID" value="KKZ15082.1"/>
    <property type="molecule type" value="Genomic_DNA"/>
</dbReference>